<dbReference type="HOGENOM" id="CLU_2516537_0_0_1"/>
<dbReference type="Proteomes" id="UP000026962">
    <property type="component" value="Chromosome 1"/>
</dbReference>
<evidence type="ECO:0000313" key="3">
    <source>
        <dbReference type="Proteomes" id="UP000026962"/>
    </source>
</evidence>
<dbReference type="AlphaFoldDB" id="A0A0E0JE22"/>
<reference evidence="2" key="2">
    <citation type="submission" date="2018-05" db="EMBL/GenBank/DDBJ databases">
        <title>OpunRS2 (Oryza punctata Reference Sequence Version 2).</title>
        <authorList>
            <person name="Zhang J."/>
            <person name="Kudrna D."/>
            <person name="Lee S."/>
            <person name="Talag J."/>
            <person name="Welchert J."/>
            <person name="Wing R.A."/>
        </authorList>
    </citation>
    <scope>NUCLEOTIDE SEQUENCE [LARGE SCALE GENOMIC DNA]</scope>
</reference>
<reference evidence="2" key="1">
    <citation type="submission" date="2015-04" db="UniProtKB">
        <authorList>
            <consortium name="EnsemblPlants"/>
        </authorList>
    </citation>
    <scope>IDENTIFICATION</scope>
</reference>
<keyword evidence="3" id="KW-1185">Reference proteome</keyword>
<protein>
    <submittedName>
        <fullName evidence="2">Uncharacterized protein</fullName>
    </submittedName>
</protein>
<evidence type="ECO:0000313" key="2">
    <source>
        <dbReference type="EnsemblPlants" id="OPUNC01G02840.1"/>
    </source>
</evidence>
<feature type="region of interest" description="Disordered" evidence="1">
    <location>
        <begin position="1"/>
        <end position="85"/>
    </location>
</feature>
<name>A0A0E0JE22_ORYPU</name>
<dbReference type="EnsemblPlants" id="OPUNC01G02840.1">
    <property type="protein sequence ID" value="OPUNC01G02840.1"/>
    <property type="gene ID" value="OPUNC01G02840"/>
</dbReference>
<evidence type="ECO:0000256" key="1">
    <source>
        <dbReference type="SAM" id="MobiDB-lite"/>
    </source>
</evidence>
<proteinExistence type="predicted"/>
<sequence>MEGRNADGPPRARAVAAKWLPVQSNLLPDMHGTNARQSPKSQHQRSSSSLATAPPSLKGHGPRYCRSSGRSQRHRRKQRYTSVSI</sequence>
<accession>A0A0E0JE22</accession>
<dbReference type="Gramene" id="OPUNC01G02840.1">
    <property type="protein sequence ID" value="OPUNC01G02840.1"/>
    <property type="gene ID" value="OPUNC01G02840"/>
</dbReference>
<feature type="compositionally biased region" description="Low complexity" evidence="1">
    <location>
        <begin position="37"/>
        <end position="57"/>
    </location>
</feature>
<organism evidence="2">
    <name type="scientific">Oryza punctata</name>
    <name type="common">Red rice</name>
    <dbReference type="NCBI Taxonomy" id="4537"/>
    <lineage>
        <taxon>Eukaryota</taxon>
        <taxon>Viridiplantae</taxon>
        <taxon>Streptophyta</taxon>
        <taxon>Embryophyta</taxon>
        <taxon>Tracheophyta</taxon>
        <taxon>Spermatophyta</taxon>
        <taxon>Magnoliopsida</taxon>
        <taxon>Liliopsida</taxon>
        <taxon>Poales</taxon>
        <taxon>Poaceae</taxon>
        <taxon>BOP clade</taxon>
        <taxon>Oryzoideae</taxon>
        <taxon>Oryzeae</taxon>
        <taxon>Oryzinae</taxon>
        <taxon>Oryza</taxon>
    </lineage>
</organism>